<keyword evidence="4 10" id="KW-0812">Transmembrane</keyword>
<dbReference type="FunFam" id="3.40.50.1820:FF:000056">
    <property type="entry name" value="GPI inositol-deacylase"/>
    <property type="match status" value="1"/>
</dbReference>
<evidence type="ECO:0000259" key="13">
    <source>
        <dbReference type="Pfam" id="PF25140"/>
    </source>
</evidence>
<evidence type="ECO:0000256" key="11">
    <source>
        <dbReference type="SAM" id="MobiDB-lite"/>
    </source>
</evidence>
<feature type="transmembrane region" description="Helical" evidence="10">
    <location>
        <begin position="910"/>
        <end position="939"/>
    </location>
</feature>
<keyword evidence="15" id="KW-1185">Reference proteome</keyword>
<feature type="transmembrane region" description="Helical" evidence="10">
    <location>
        <begin position="972"/>
        <end position="997"/>
    </location>
</feature>
<evidence type="ECO:0000313" key="15">
    <source>
        <dbReference type="Proteomes" id="UP000095009"/>
    </source>
</evidence>
<organism evidence="14 15">
    <name type="scientific">Nadsonia fulvescens var. elongata DSM 6958</name>
    <dbReference type="NCBI Taxonomy" id="857566"/>
    <lineage>
        <taxon>Eukaryota</taxon>
        <taxon>Fungi</taxon>
        <taxon>Dikarya</taxon>
        <taxon>Ascomycota</taxon>
        <taxon>Saccharomycotina</taxon>
        <taxon>Dipodascomycetes</taxon>
        <taxon>Dipodascales</taxon>
        <taxon>Dipodascales incertae sedis</taxon>
        <taxon>Nadsonia</taxon>
    </lineage>
</organism>
<dbReference type="GO" id="GO:0050185">
    <property type="term" value="F:phosphatidylinositol deacylase activity"/>
    <property type="evidence" value="ECO:0007669"/>
    <property type="project" value="TreeGrafter"/>
</dbReference>
<feature type="compositionally biased region" description="Low complexity" evidence="11">
    <location>
        <begin position="319"/>
        <end position="329"/>
    </location>
</feature>
<dbReference type="OrthoDB" id="348976at2759"/>
<evidence type="ECO:0000256" key="2">
    <source>
        <dbReference type="ARBA" id="ARBA00006931"/>
    </source>
</evidence>
<dbReference type="Proteomes" id="UP000095009">
    <property type="component" value="Unassembled WGS sequence"/>
</dbReference>
<evidence type="ECO:0000313" key="14">
    <source>
        <dbReference type="EMBL" id="ODQ67667.1"/>
    </source>
</evidence>
<evidence type="ECO:0000256" key="9">
    <source>
        <dbReference type="ARBA" id="ARBA00023136"/>
    </source>
</evidence>
<evidence type="ECO:0000259" key="12">
    <source>
        <dbReference type="Pfam" id="PF07819"/>
    </source>
</evidence>
<dbReference type="EMBL" id="KV454407">
    <property type="protein sequence ID" value="ODQ67667.1"/>
    <property type="molecule type" value="Genomic_DNA"/>
</dbReference>
<evidence type="ECO:0000256" key="8">
    <source>
        <dbReference type="ARBA" id="ARBA00022989"/>
    </source>
</evidence>
<dbReference type="GO" id="GO:0005789">
    <property type="term" value="C:endoplasmic reticulum membrane"/>
    <property type="evidence" value="ECO:0007669"/>
    <property type="project" value="UniProtKB-SubCell"/>
</dbReference>
<dbReference type="InterPro" id="IPR039529">
    <property type="entry name" value="PGAP1/BST1"/>
</dbReference>
<evidence type="ECO:0000256" key="10">
    <source>
        <dbReference type="RuleBase" id="RU365011"/>
    </source>
</evidence>
<reference evidence="14 15" key="1">
    <citation type="journal article" date="2016" name="Proc. Natl. Acad. Sci. U.S.A.">
        <title>Comparative genomics of biotechnologically important yeasts.</title>
        <authorList>
            <person name="Riley R."/>
            <person name="Haridas S."/>
            <person name="Wolfe K.H."/>
            <person name="Lopes M.R."/>
            <person name="Hittinger C.T."/>
            <person name="Goeker M."/>
            <person name="Salamov A.A."/>
            <person name="Wisecaver J.H."/>
            <person name="Long T.M."/>
            <person name="Calvey C.H."/>
            <person name="Aerts A.L."/>
            <person name="Barry K.W."/>
            <person name="Choi C."/>
            <person name="Clum A."/>
            <person name="Coughlan A.Y."/>
            <person name="Deshpande S."/>
            <person name="Douglass A.P."/>
            <person name="Hanson S.J."/>
            <person name="Klenk H.-P."/>
            <person name="LaButti K.M."/>
            <person name="Lapidus A."/>
            <person name="Lindquist E.A."/>
            <person name="Lipzen A.M."/>
            <person name="Meier-Kolthoff J.P."/>
            <person name="Ohm R.A."/>
            <person name="Otillar R.P."/>
            <person name="Pangilinan J.L."/>
            <person name="Peng Y."/>
            <person name="Rokas A."/>
            <person name="Rosa C.A."/>
            <person name="Scheuner C."/>
            <person name="Sibirny A.A."/>
            <person name="Slot J.C."/>
            <person name="Stielow J.B."/>
            <person name="Sun H."/>
            <person name="Kurtzman C.P."/>
            <person name="Blackwell M."/>
            <person name="Grigoriev I.V."/>
            <person name="Jeffries T.W."/>
        </authorList>
    </citation>
    <scope>NUCLEOTIDE SEQUENCE [LARGE SCALE GENOMIC DNA]</scope>
    <source>
        <strain evidence="14 15">DSM 6958</strain>
    </source>
</reference>
<dbReference type="InterPro" id="IPR056824">
    <property type="entry name" value="PGAP1_TMD"/>
</dbReference>
<evidence type="ECO:0000256" key="5">
    <source>
        <dbReference type="ARBA" id="ARBA00022801"/>
    </source>
</evidence>
<dbReference type="Gene3D" id="3.40.50.1820">
    <property type="entry name" value="alpha/beta hydrolase"/>
    <property type="match status" value="1"/>
</dbReference>
<feature type="transmembrane region" description="Helical" evidence="10">
    <location>
        <begin position="728"/>
        <end position="748"/>
    </location>
</feature>
<dbReference type="Pfam" id="PF25141">
    <property type="entry name" value="PGAP1_2nd"/>
    <property type="match status" value="1"/>
</dbReference>
<dbReference type="AlphaFoldDB" id="A0A1E3PS57"/>
<name>A0A1E3PS57_9ASCO</name>
<sequence>MSYTNPSYIKMKDFDQSKSRLSSKYSLYLYRELGVDKMPQPDGIPVIFIPGNAGSYRQVRALAAGAAEMFRDEYQSNLLVQNLDFFTADFNEDLAAFHGQSLLDQAEYINDAISYILSLYKRNTKAGLPIQHYYPHPESVMIIGHSMGGFVARTMVTLPNYKLDSISTIITLATPHTVPPLSFDSDLVSVYDNVNRYWKNSFANVIKNQNPLASLSIISLAGGNLDYMIPSEYSVISPVIPATNGLTVFTTTIPNVWRSIDHQSIIWCDELRKVLIRTLFEVVDIRANSKLKPVTKRMKIFGKYLLPGIENIFHTNSNEPVSSYSSNSSNKEDVPEFKSSSTDSSANDELLLSSQEPPDTILIIDDLSKTIVPPSDTLRLSRLGATNKRGHSYLLPIPENGSKVLSILTDQKVLDPLSNSVVDPQNINLAHLTISSLDGMVKDNTARGLYLFACTLPENYMATGTYLSMMDVSSENYESQIRTSLICKSLAQESVQIPSSKLTVLDENLDHDAAESQNQKSISFSYLQYETRNLKPYKFIIITDTNPQGLEGFITAEISGKSDISISLKTTIWDLFWLGIKIDLRNRQSIMMNISLNVPLCSLFSFKLKQSGEKYNTKDEAIPLTGKLAKSIGTIHEPLFLPMIRQYTMNGHESKFHLNMHNSRNQHVFFHNVAPYTPFQEGESQNLLGLQIWSDNIGGINADNFQELTFELDWLSTMGRWLMHYRTALGIFPFPIVTFIILIQFVYYNSTGIFISFNDGVSIFLRKLLVWVLGIASILTWAINTSIARSIFYFIEPSLYSNMGEETSLYSSKFGTINRKEFFLGIDEPALWFMGPLFVVVAVGIVIFLDYGVTIIINLVARLMMTLSKLTDNFDGEGFSCDDGTRIRQGDREQYFNPSKLTTVRRLTTVGVLLISVITFIPYQFAFVVACTVQVIAVIKEQFRLLKPEYGKMEAGLSVLACGKSSTKSRNFYNYSFSILMIMLCIVPINVPVLMVWVHDLTVRWKTPFTSHHNLLSVLPIMFLVERTTRRRMIPQMWKLSQVQFTVCMLLYMSSYAFIFGMMHAYWLHHLVNFFSAWLLFIYWGAGKRPTRDSDVSENILLHDKILEAAE</sequence>
<dbReference type="STRING" id="857566.A0A1E3PS57"/>
<dbReference type="EC" id="3.1.-.-" evidence="10"/>
<keyword evidence="3 10" id="KW-0813">Transport</keyword>
<evidence type="ECO:0000256" key="7">
    <source>
        <dbReference type="ARBA" id="ARBA00022927"/>
    </source>
</evidence>
<feature type="transmembrane region" description="Helical" evidence="10">
    <location>
        <begin position="1065"/>
        <end position="1084"/>
    </location>
</feature>
<dbReference type="InterPro" id="IPR029058">
    <property type="entry name" value="AB_hydrolase_fold"/>
</dbReference>
<feature type="domain" description="GPI inositol-deacylase transmembrane" evidence="13">
    <location>
        <begin position="729"/>
        <end position="1084"/>
    </location>
</feature>
<keyword evidence="7 10" id="KW-0653">Protein transport</keyword>
<accession>A0A1E3PS57</accession>
<feature type="transmembrane region" description="Helical" evidence="10">
    <location>
        <begin position="768"/>
        <end position="795"/>
    </location>
</feature>
<comment type="similarity">
    <text evidence="2 10">Belongs to the GPI inositol-deacylase family.</text>
</comment>
<dbReference type="SUPFAM" id="SSF53474">
    <property type="entry name" value="alpha/beta-Hydrolases"/>
    <property type="match status" value="1"/>
</dbReference>
<evidence type="ECO:0000256" key="4">
    <source>
        <dbReference type="ARBA" id="ARBA00022692"/>
    </source>
</evidence>
<protein>
    <recommendedName>
        <fullName evidence="10">GPI inositol-deacylase</fullName>
        <ecNumber evidence="10">3.1.-.-</ecNumber>
    </recommendedName>
</protein>
<evidence type="ECO:0000256" key="1">
    <source>
        <dbReference type="ARBA" id="ARBA00004477"/>
    </source>
</evidence>
<feature type="region of interest" description="Disordered" evidence="11">
    <location>
        <begin position="319"/>
        <end position="351"/>
    </location>
</feature>
<dbReference type="Pfam" id="PF07819">
    <property type="entry name" value="PGAP1"/>
    <property type="match status" value="1"/>
</dbReference>
<keyword evidence="8 10" id="KW-1133">Transmembrane helix</keyword>
<keyword evidence="9 10" id="KW-0472">Membrane</keyword>
<proteinExistence type="inferred from homology"/>
<dbReference type="GO" id="GO:0006888">
    <property type="term" value="P:endoplasmic reticulum to Golgi vesicle-mediated transport"/>
    <property type="evidence" value="ECO:0007669"/>
    <property type="project" value="TreeGrafter"/>
</dbReference>
<comment type="subcellular location">
    <subcellularLocation>
        <location evidence="1">Endoplasmic reticulum membrane</location>
        <topology evidence="1">Multi-pass membrane protein</topology>
    </subcellularLocation>
</comment>
<feature type="transmembrane region" description="Helical" evidence="10">
    <location>
        <begin position="1037"/>
        <end position="1059"/>
    </location>
</feature>
<evidence type="ECO:0000256" key="3">
    <source>
        <dbReference type="ARBA" id="ARBA00022448"/>
    </source>
</evidence>
<evidence type="ECO:0000256" key="6">
    <source>
        <dbReference type="ARBA" id="ARBA00022824"/>
    </source>
</evidence>
<dbReference type="GO" id="GO:0015031">
    <property type="term" value="P:protein transport"/>
    <property type="evidence" value="ECO:0007669"/>
    <property type="project" value="UniProtKB-KW"/>
</dbReference>
<feature type="compositionally biased region" description="Polar residues" evidence="11">
    <location>
        <begin position="338"/>
        <end position="351"/>
    </location>
</feature>
<dbReference type="PANTHER" id="PTHR15495">
    <property type="entry name" value="NEGATIVE REGULATOR OF VESICLE FORMATION-RELATED"/>
    <property type="match status" value="1"/>
</dbReference>
<dbReference type="InterPro" id="IPR012908">
    <property type="entry name" value="PGAP1-ab_dom-like"/>
</dbReference>
<dbReference type="Pfam" id="PF25140">
    <property type="entry name" value="PGAP1_TMD"/>
    <property type="match status" value="1"/>
</dbReference>
<gene>
    <name evidence="14" type="ORF">NADFUDRAFT_82079</name>
</gene>
<dbReference type="GO" id="GO:0006505">
    <property type="term" value="P:GPI anchor metabolic process"/>
    <property type="evidence" value="ECO:0007669"/>
    <property type="project" value="TreeGrafter"/>
</dbReference>
<keyword evidence="5 10" id="KW-0378">Hydrolase</keyword>
<feature type="transmembrane region" description="Helical" evidence="10">
    <location>
        <begin position="830"/>
        <end position="861"/>
    </location>
</feature>
<dbReference type="PANTHER" id="PTHR15495:SF7">
    <property type="entry name" value="GPI INOSITOL-DEACYLASE"/>
    <property type="match status" value="1"/>
</dbReference>
<comment type="function">
    <text evidence="10">Involved in inositol deacylation of GPI-anchored proteins which plays important roles in the quality control and ER-associated degradation of GPI-anchored proteins.</text>
</comment>
<feature type="domain" description="GPI inositol-deacylase PGAP1-like alpha/beta" evidence="12">
    <location>
        <begin position="41"/>
        <end position="282"/>
    </location>
</feature>
<keyword evidence="6 10" id="KW-0256">Endoplasmic reticulum</keyword>